<dbReference type="SUPFAM" id="SSF51735">
    <property type="entry name" value="NAD(P)-binding Rossmann-fold domains"/>
    <property type="match status" value="1"/>
</dbReference>
<dbReference type="PANTHER" id="PTHR43245">
    <property type="entry name" value="BIFUNCTIONAL POLYMYXIN RESISTANCE PROTEIN ARNA"/>
    <property type="match status" value="1"/>
</dbReference>
<gene>
    <name evidence="3" type="ORF">ENJ89_09005</name>
</gene>
<organism evidence="3">
    <name type="scientific">Caldithrix abyssi</name>
    <dbReference type="NCBI Taxonomy" id="187145"/>
    <lineage>
        <taxon>Bacteria</taxon>
        <taxon>Pseudomonadati</taxon>
        <taxon>Calditrichota</taxon>
        <taxon>Calditrichia</taxon>
        <taxon>Calditrichales</taxon>
        <taxon>Calditrichaceae</taxon>
        <taxon>Caldithrix</taxon>
    </lineage>
</organism>
<reference evidence="3" key="1">
    <citation type="journal article" date="2020" name="mSystems">
        <title>Genome- and Community-Level Interaction Insights into Carbon Utilization and Element Cycling Functions of Hydrothermarchaeota in Hydrothermal Sediment.</title>
        <authorList>
            <person name="Zhou Z."/>
            <person name="Liu Y."/>
            <person name="Xu W."/>
            <person name="Pan J."/>
            <person name="Luo Z.H."/>
            <person name="Li M."/>
        </authorList>
    </citation>
    <scope>NUCLEOTIDE SEQUENCE [LARGE SCALE GENOMIC DNA]</scope>
    <source>
        <strain evidence="3">HyVt-527</strain>
    </source>
</reference>
<evidence type="ECO:0000259" key="2">
    <source>
        <dbReference type="Pfam" id="PF14361"/>
    </source>
</evidence>
<comment type="caution">
    <text evidence="3">The sequence shown here is derived from an EMBL/GenBank/DDBJ whole genome shotgun (WGS) entry which is preliminary data.</text>
</comment>
<feature type="domain" description="NAD-dependent epimerase/dehydratase" evidence="1">
    <location>
        <begin position="7"/>
        <end position="233"/>
    </location>
</feature>
<accession>A0A7V5PQE0</accession>
<sequence length="517" mass="60261">MNVRPAIVVTGASGFIGRHFIQQFKDDFFIYAFARRSQHAVGIPEHPNIHWMRLDIRDELKVERAMNEIAARGGARFILHLAGYYDFSNRDKPEYVQTNVNGTRHILRHAEKLGIERFIFTSSLTVTRFENNHGTIDENSPADATFPYAVSKRRCEQIIKEYSQKFPCAVLRLAAIFSDWCEYGPLYMFLMTWLSRRWNARIIAGKGETGIPYLHVNNLNSFILQVMRKSKQLPRYGLYIASPDGCTTHNELYHQTMRYVFGQRIKPIHLPKTVAALGLVLRDVTGRLIGRRPFERPWMLRYVDKQLNVDASFSRKTLEWLPSPRFNIKRRLLFLIENMKTNPLEWKRKNQEAIYKTGLEDPNLLILEAMLEKENEIIERIVSLLGAESFKNSFHSYKQLPSEEFRRRVEYIYEILKRTVRSGDRLHSLTYARELAMERIRENFDVDEVLLAVHVVGTTVTEVLTQQPQLKHLKERVRDEIMLAIQLIADEVADVYERITGFRINGNGAITNGLKTD</sequence>
<dbReference type="InterPro" id="IPR050177">
    <property type="entry name" value="Lipid_A_modif_metabolic_enz"/>
</dbReference>
<evidence type="ECO:0000313" key="3">
    <source>
        <dbReference type="EMBL" id="HHJ53317.1"/>
    </source>
</evidence>
<dbReference type="Gene3D" id="3.40.50.720">
    <property type="entry name" value="NAD(P)-binding Rossmann-like Domain"/>
    <property type="match status" value="1"/>
</dbReference>
<feature type="domain" description="RsbT co-antagonist protein RsbRD N-terminal" evidence="2">
    <location>
        <begin position="376"/>
        <end position="497"/>
    </location>
</feature>
<evidence type="ECO:0000259" key="1">
    <source>
        <dbReference type="Pfam" id="PF01370"/>
    </source>
</evidence>
<dbReference type="Pfam" id="PF14361">
    <property type="entry name" value="RsbRD_N"/>
    <property type="match status" value="1"/>
</dbReference>
<dbReference type="InterPro" id="IPR025751">
    <property type="entry name" value="RsbRD_N_dom"/>
</dbReference>
<dbReference type="Pfam" id="PF01370">
    <property type="entry name" value="Epimerase"/>
    <property type="match status" value="1"/>
</dbReference>
<dbReference type="InterPro" id="IPR001509">
    <property type="entry name" value="Epimerase_deHydtase"/>
</dbReference>
<dbReference type="Proteomes" id="UP000886124">
    <property type="component" value="Unassembled WGS sequence"/>
</dbReference>
<proteinExistence type="predicted"/>
<dbReference type="EMBL" id="DROD01000578">
    <property type="protein sequence ID" value="HHJ53317.1"/>
    <property type="molecule type" value="Genomic_DNA"/>
</dbReference>
<protein>
    <submittedName>
        <fullName evidence="3">NAD-dependent epimerase/dehydratase family protein</fullName>
    </submittedName>
</protein>
<dbReference type="AlphaFoldDB" id="A0A7V5PQE0"/>
<name>A0A7V5PQE0_CALAY</name>
<dbReference type="InterPro" id="IPR036291">
    <property type="entry name" value="NAD(P)-bd_dom_sf"/>
</dbReference>